<keyword evidence="9" id="KW-0325">Glycoprotein</keyword>
<proteinExistence type="inferred from homology"/>
<evidence type="ECO:0000256" key="7">
    <source>
        <dbReference type="ARBA" id="ARBA00022989"/>
    </source>
</evidence>
<gene>
    <name evidence="12" type="ORF">CPB84DRAFT_1648017</name>
</gene>
<keyword evidence="6 11" id="KW-0256">Endoplasmic reticulum</keyword>
<reference evidence="12" key="1">
    <citation type="submission" date="2020-11" db="EMBL/GenBank/DDBJ databases">
        <authorList>
            <consortium name="DOE Joint Genome Institute"/>
            <person name="Ahrendt S."/>
            <person name="Riley R."/>
            <person name="Andreopoulos W."/>
            <person name="LaButti K."/>
            <person name="Pangilinan J."/>
            <person name="Ruiz-duenas F.J."/>
            <person name="Barrasa J.M."/>
            <person name="Sanchez-Garcia M."/>
            <person name="Camarero S."/>
            <person name="Miyauchi S."/>
            <person name="Serrano A."/>
            <person name="Linde D."/>
            <person name="Babiker R."/>
            <person name="Drula E."/>
            <person name="Ayuso-Fernandez I."/>
            <person name="Pacheco R."/>
            <person name="Padilla G."/>
            <person name="Ferreira P."/>
            <person name="Barriuso J."/>
            <person name="Kellner H."/>
            <person name="Castanera R."/>
            <person name="Alfaro M."/>
            <person name="Ramirez L."/>
            <person name="Pisabarro A.G."/>
            <person name="Kuo A."/>
            <person name="Tritt A."/>
            <person name="Lipzen A."/>
            <person name="He G."/>
            <person name="Yan M."/>
            <person name="Ng V."/>
            <person name="Cullen D."/>
            <person name="Martin F."/>
            <person name="Rosso M.-N."/>
            <person name="Henrissat B."/>
            <person name="Hibbett D."/>
            <person name="Martinez A.T."/>
            <person name="Grigoriev I.V."/>
        </authorList>
    </citation>
    <scope>NUCLEOTIDE SEQUENCE</scope>
    <source>
        <strain evidence="12">AH 44721</strain>
    </source>
</reference>
<sequence>DALQAYSRKPDCFKKAAATIRSRCTDLDMDEEARVTAAISMTLCEVATAKHYSLPLECLPYSHDNAHIKTKRHMSLQSLGECVDSLARSAQFWSSYSGYLREVPQLCHAFRRWHDIDLARDIYHNATVEKLALVRFLVNREKKADQVVEEMIKQSSVSISKNGVLGILQRDL</sequence>
<evidence type="ECO:0000256" key="4">
    <source>
        <dbReference type="ARBA" id="ARBA00022692"/>
    </source>
</evidence>
<evidence type="ECO:0000256" key="10">
    <source>
        <dbReference type="ARBA" id="ARBA00023242"/>
    </source>
</evidence>
<evidence type="ECO:0000256" key="5">
    <source>
        <dbReference type="ARBA" id="ARBA00022729"/>
    </source>
</evidence>
<evidence type="ECO:0000256" key="6">
    <source>
        <dbReference type="ARBA" id="ARBA00022824"/>
    </source>
</evidence>
<evidence type="ECO:0000256" key="8">
    <source>
        <dbReference type="ARBA" id="ARBA00023136"/>
    </source>
</evidence>
<evidence type="ECO:0000313" key="13">
    <source>
        <dbReference type="Proteomes" id="UP000724874"/>
    </source>
</evidence>
<evidence type="ECO:0000256" key="9">
    <source>
        <dbReference type="ARBA" id="ARBA00023180"/>
    </source>
</evidence>
<keyword evidence="13" id="KW-1185">Reference proteome</keyword>
<comment type="caution">
    <text evidence="12">The sequence shown here is derived from an EMBL/GenBank/DDBJ whole genome shotgun (WGS) entry which is preliminary data.</text>
</comment>
<evidence type="ECO:0000313" key="12">
    <source>
        <dbReference type="EMBL" id="KAF8882190.1"/>
    </source>
</evidence>
<dbReference type="GO" id="GO:0048288">
    <property type="term" value="P:nuclear membrane fusion involved in karyogamy"/>
    <property type="evidence" value="ECO:0007669"/>
    <property type="project" value="UniProtKB-UniRule"/>
</dbReference>
<dbReference type="GO" id="GO:0000742">
    <property type="term" value="P:karyogamy involved in conjugation with cellular fusion"/>
    <property type="evidence" value="ECO:0007669"/>
    <property type="project" value="UniProtKB-UniRule"/>
</dbReference>
<dbReference type="Proteomes" id="UP000724874">
    <property type="component" value="Unassembled WGS sequence"/>
</dbReference>
<dbReference type="GO" id="GO:0031965">
    <property type="term" value="C:nuclear membrane"/>
    <property type="evidence" value="ECO:0007669"/>
    <property type="project" value="UniProtKB-SubCell"/>
</dbReference>
<keyword evidence="4" id="KW-0812">Transmembrane</keyword>
<comment type="function">
    <text evidence="1 11">Required for nuclear membrane fusion during karyogamy.</text>
</comment>
<accession>A0A9P5THN5</accession>
<evidence type="ECO:0000256" key="1">
    <source>
        <dbReference type="ARBA" id="ARBA00003389"/>
    </source>
</evidence>
<dbReference type="Pfam" id="PF04163">
    <property type="entry name" value="Tht1"/>
    <property type="match status" value="1"/>
</dbReference>
<evidence type="ECO:0000256" key="2">
    <source>
        <dbReference type="ARBA" id="ARBA00010473"/>
    </source>
</evidence>
<evidence type="ECO:0000256" key="3">
    <source>
        <dbReference type="ARBA" id="ARBA00022459"/>
    </source>
</evidence>
<dbReference type="AlphaFoldDB" id="A0A9P5THN5"/>
<dbReference type="PANTHER" id="PTHR28012">
    <property type="entry name" value="NUCLEAR FUSION PROTEIN KAR5"/>
    <property type="match status" value="1"/>
</dbReference>
<dbReference type="OrthoDB" id="5311848at2759"/>
<keyword evidence="3 11" id="KW-0415">Karyogamy</keyword>
<dbReference type="InterPro" id="IPR007292">
    <property type="entry name" value="Nuclear_fusion_Kar5"/>
</dbReference>
<dbReference type="GO" id="GO:0005789">
    <property type="term" value="C:endoplasmic reticulum membrane"/>
    <property type="evidence" value="ECO:0007669"/>
    <property type="project" value="UniProtKB-SubCell"/>
</dbReference>
<keyword evidence="10 11" id="KW-0539">Nucleus</keyword>
<protein>
    <submittedName>
        <fullName evidence="12">Uncharacterized protein</fullName>
    </submittedName>
</protein>
<comment type="similarity">
    <text evidence="2 11">Belongs to the KAR5 family.</text>
</comment>
<keyword evidence="7" id="KW-1133">Transmembrane helix</keyword>
<organism evidence="12 13">
    <name type="scientific">Gymnopilus junonius</name>
    <name type="common">Spectacular rustgill mushroom</name>
    <name type="synonym">Gymnopilus spectabilis subsp. junonius</name>
    <dbReference type="NCBI Taxonomy" id="109634"/>
    <lineage>
        <taxon>Eukaryota</taxon>
        <taxon>Fungi</taxon>
        <taxon>Dikarya</taxon>
        <taxon>Basidiomycota</taxon>
        <taxon>Agaricomycotina</taxon>
        <taxon>Agaricomycetes</taxon>
        <taxon>Agaricomycetidae</taxon>
        <taxon>Agaricales</taxon>
        <taxon>Agaricineae</taxon>
        <taxon>Hymenogastraceae</taxon>
        <taxon>Gymnopilus</taxon>
    </lineage>
</organism>
<name>A0A9P5THN5_GYMJU</name>
<evidence type="ECO:0000256" key="11">
    <source>
        <dbReference type="RuleBase" id="RU368082"/>
    </source>
</evidence>
<comment type="subcellular location">
    <subcellularLocation>
        <location evidence="11">Endoplasmic reticulum membrane</location>
    </subcellularLocation>
    <subcellularLocation>
        <location evidence="11">Nucleus membrane</location>
    </subcellularLocation>
</comment>
<keyword evidence="8" id="KW-0472">Membrane</keyword>
<dbReference type="PANTHER" id="PTHR28012:SF1">
    <property type="entry name" value="NUCLEAR FUSION PROTEIN KAR5"/>
    <property type="match status" value="1"/>
</dbReference>
<feature type="non-terminal residue" evidence="12">
    <location>
        <position position="1"/>
    </location>
</feature>
<dbReference type="EMBL" id="JADNYJ010000125">
    <property type="protein sequence ID" value="KAF8882190.1"/>
    <property type="molecule type" value="Genomic_DNA"/>
</dbReference>
<keyword evidence="5 11" id="KW-0732">Signal</keyword>
<feature type="non-terminal residue" evidence="12">
    <location>
        <position position="172"/>
    </location>
</feature>